<proteinExistence type="predicted"/>
<evidence type="ECO:0000313" key="3">
    <source>
        <dbReference type="EMBL" id="PTQ37818.1"/>
    </source>
</evidence>
<dbReference type="PROSITE" id="PS50181">
    <property type="entry name" value="FBOX"/>
    <property type="match status" value="1"/>
</dbReference>
<dbReference type="SUPFAM" id="SSF117281">
    <property type="entry name" value="Kelch motif"/>
    <property type="match status" value="1"/>
</dbReference>
<dbReference type="InterPro" id="IPR050796">
    <property type="entry name" value="SCF_F-box_component"/>
</dbReference>
<feature type="domain" description="F-box" evidence="2">
    <location>
        <begin position="137"/>
        <end position="182"/>
    </location>
</feature>
<dbReference type="GO" id="GO:0004842">
    <property type="term" value="F:ubiquitin-protein transferase activity"/>
    <property type="evidence" value="ECO:0000318"/>
    <property type="project" value="GO_Central"/>
</dbReference>
<feature type="compositionally biased region" description="Basic and acidic residues" evidence="1">
    <location>
        <begin position="98"/>
        <end position="109"/>
    </location>
</feature>
<dbReference type="Gene3D" id="1.20.1280.50">
    <property type="match status" value="1"/>
</dbReference>
<dbReference type="Gramene" id="Mp2g19700.1">
    <property type="protein sequence ID" value="Mp2g19700.1.cds1"/>
    <property type="gene ID" value="Mp2g19700"/>
</dbReference>
<name>A0A2R6WVD8_MARPO</name>
<sequence length="518" mass="57272">MGICLGARPKCTCTFSIAQGAESISPSPASPGSSYDTIIVHCSSADADDTEYSSSTPSDPALATSSSTPLMPSSQCSSWDAHTLRQFQQEEEDEEEKEKERQGGGDKEGSGIGPLNCSGRSDGYYDQDAGLGIGIDRGSLNCLPDEIMVKILAALPVLNLVRNRVVCKRWNEVLSSASLQDMSLPQPRDSWTLFYDNNHGEAAMYNVGMNRWFALPLSSVVPSQFQIANTSARGLLCVTGHVRGNFVVGMCNPLTQAFRQLPPLLHNRYHADVSAMDAPDSAAGYKILATGYRVLEMDVTSEIYDSQSDSWRVLDKHPKKRKLARYVHDYPVHQSCSLDGKFYFFTNDSDGGHGSGQIVGFDTYDDVWFSVESPQWIVLRRSLYWNPCLLARNGCLILAGGAKCSKTCSSQPGCSSIQIWKLDLVAPGGEWMEIARMPAPMFRRFHTQFETFRCFGHGEFVLFMSSSRPQMIVYEISSGAWSWLHNGLLQPNFEYLRLGLLSWSFKGFSFNPGLHASP</sequence>
<keyword evidence="4" id="KW-1185">Reference proteome</keyword>
<dbReference type="SUPFAM" id="SSF81383">
    <property type="entry name" value="F-box domain"/>
    <property type="match status" value="1"/>
</dbReference>
<reference evidence="4" key="1">
    <citation type="journal article" date="2017" name="Cell">
        <title>Insights into land plant evolution garnered from the Marchantia polymorpha genome.</title>
        <authorList>
            <person name="Bowman J.L."/>
            <person name="Kohchi T."/>
            <person name="Yamato K.T."/>
            <person name="Jenkins J."/>
            <person name="Shu S."/>
            <person name="Ishizaki K."/>
            <person name="Yamaoka S."/>
            <person name="Nishihama R."/>
            <person name="Nakamura Y."/>
            <person name="Berger F."/>
            <person name="Adam C."/>
            <person name="Aki S.S."/>
            <person name="Althoff F."/>
            <person name="Araki T."/>
            <person name="Arteaga-Vazquez M.A."/>
            <person name="Balasubrmanian S."/>
            <person name="Barry K."/>
            <person name="Bauer D."/>
            <person name="Boehm C.R."/>
            <person name="Briginshaw L."/>
            <person name="Caballero-Perez J."/>
            <person name="Catarino B."/>
            <person name="Chen F."/>
            <person name="Chiyoda S."/>
            <person name="Chovatia M."/>
            <person name="Davies K.M."/>
            <person name="Delmans M."/>
            <person name="Demura T."/>
            <person name="Dierschke T."/>
            <person name="Dolan L."/>
            <person name="Dorantes-Acosta A.E."/>
            <person name="Eklund D.M."/>
            <person name="Florent S.N."/>
            <person name="Flores-Sandoval E."/>
            <person name="Fujiyama A."/>
            <person name="Fukuzawa H."/>
            <person name="Galik B."/>
            <person name="Grimanelli D."/>
            <person name="Grimwood J."/>
            <person name="Grossniklaus U."/>
            <person name="Hamada T."/>
            <person name="Haseloff J."/>
            <person name="Hetherington A.J."/>
            <person name="Higo A."/>
            <person name="Hirakawa Y."/>
            <person name="Hundley H.N."/>
            <person name="Ikeda Y."/>
            <person name="Inoue K."/>
            <person name="Inoue S.I."/>
            <person name="Ishida S."/>
            <person name="Jia Q."/>
            <person name="Kakita M."/>
            <person name="Kanazawa T."/>
            <person name="Kawai Y."/>
            <person name="Kawashima T."/>
            <person name="Kennedy M."/>
            <person name="Kinose K."/>
            <person name="Kinoshita T."/>
            <person name="Kohara Y."/>
            <person name="Koide E."/>
            <person name="Komatsu K."/>
            <person name="Kopischke S."/>
            <person name="Kubo M."/>
            <person name="Kyozuka J."/>
            <person name="Lagercrantz U."/>
            <person name="Lin S.S."/>
            <person name="Lindquist E."/>
            <person name="Lipzen A.M."/>
            <person name="Lu C.W."/>
            <person name="De Luna E."/>
            <person name="Martienssen R.A."/>
            <person name="Minamino N."/>
            <person name="Mizutani M."/>
            <person name="Mizutani M."/>
            <person name="Mochizuki N."/>
            <person name="Monte I."/>
            <person name="Mosher R."/>
            <person name="Nagasaki H."/>
            <person name="Nakagami H."/>
            <person name="Naramoto S."/>
            <person name="Nishitani K."/>
            <person name="Ohtani M."/>
            <person name="Okamoto T."/>
            <person name="Okumura M."/>
            <person name="Phillips J."/>
            <person name="Pollak B."/>
            <person name="Reinders A."/>
            <person name="Rovekamp M."/>
            <person name="Sano R."/>
            <person name="Sawa S."/>
            <person name="Schmid M.W."/>
            <person name="Shirakawa M."/>
            <person name="Solano R."/>
            <person name="Spunde A."/>
            <person name="Suetsugu N."/>
            <person name="Sugano S."/>
            <person name="Sugiyama A."/>
            <person name="Sun R."/>
            <person name="Suzuki Y."/>
            <person name="Takenaka M."/>
            <person name="Takezawa D."/>
            <person name="Tomogane H."/>
            <person name="Tsuzuki M."/>
            <person name="Ueda T."/>
            <person name="Umeda M."/>
            <person name="Ward J.M."/>
            <person name="Watanabe Y."/>
            <person name="Yazaki K."/>
            <person name="Yokoyama R."/>
            <person name="Yoshitake Y."/>
            <person name="Yotsui I."/>
            <person name="Zachgo S."/>
            <person name="Schmutz J."/>
        </authorList>
    </citation>
    <scope>NUCLEOTIDE SEQUENCE [LARGE SCALE GENOMIC DNA]</scope>
    <source>
        <strain evidence="4">Tak-1</strain>
    </source>
</reference>
<protein>
    <recommendedName>
        <fullName evidence="2">F-box domain-containing protein</fullName>
    </recommendedName>
</protein>
<evidence type="ECO:0000259" key="2">
    <source>
        <dbReference type="PROSITE" id="PS50181"/>
    </source>
</evidence>
<dbReference type="NCBIfam" id="TIGR01640">
    <property type="entry name" value="F_box_assoc_1"/>
    <property type="match status" value="1"/>
</dbReference>
<dbReference type="PANTHER" id="PTHR31672">
    <property type="entry name" value="BNACNNG10540D PROTEIN"/>
    <property type="match status" value="1"/>
</dbReference>
<accession>A0A2R6WVD8</accession>
<evidence type="ECO:0000256" key="1">
    <source>
        <dbReference type="SAM" id="MobiDB-lite"/>
    </source>
</evidence>
<dbReference type="InterPro" id="IPR006527">
    <property type="entry name" value="F-box-assoc_dom_typ1"/>
</dbReference>
<evidence type="ECO:0000313" key="4">
    <source>
        <dbReference type="Proteomes" id="UP000244005"/>
    </source>
</evidence>
<dbReference type="InterPro" id="IPR001810">
    <property type="entry name" value="F-box_dom"/>
</dbReference>
<dbReference type="EMBL" id="KZ772727">
    <property type="protein sequence ID" value="PTQ37818.1"/>
    <property type="molecule type" value="Genomic_DNA"/>
</dbReference>
<dbReference type="OrthoDB" id="7956040at2759"/>
<dbReference type="Pfam" id="PF12937">
    <property type="entry name" value="F-box-like"/>
    <property type="match status" value="1"/>
</dbReference>
<dbReference type="Pfam" id="PF07734">
    <property type="entry name" value="FBA_1"/>
    <property type="match status" value="1"/>
</dbReference>
<feature type="region of interest" description="Disordered" evidence="1">
    <location>
        <begin position="46"/>
        <end position="118"/>
    </location>
</feature>
<dbReference type="SMART" id="SM00256">
    <property type="entry name" value="FBOX"/>
    <property type="match status" value="1"/>
</dbReference>
<dbReference type="InterPro" id="IPR015915">
    <property type="entry name" value="Kelch-typ_b-propeller"/>
</dbReference>
<dbReference type="Proteomes" id="UP000244005">
    <property type="component" value="Unassembled WGS sequence"/>
</dbReference>
<dbReference type="GO" id="GO:0031146">
    <property type="term" value="P:SCF-dependent proteasomal ubiquitin-dependent protein catabolic process"/>
    <property type="evidence" value="ECO:0000318"/>
    <property type="project" value="GO_Central"/>
</dbReference>
<dbReference type="InterPro" id="IPR017451">
    <property type="entry name" value="F-box-assoc_interact_dom"/>
</dbReference>
<dbReference type="InterPro" id="IPR036047">
    <property type="entry name" value="F-box-like_dom_sf"/>
</dbReference>
<dbReference type="AlphaFoldDB" id="A0A2R6WVD8"/>
<gene>
    <name evidence="3" type="ORF">MARPO_0055s0081</name>
</gene>
<feature type="compositionally biased region" description="Polar residues" evidence="1">
    <location>
        <begin position="52"/>
        <end position="80"/>
    </location>
</feature>
<organism evidence="3 4">
    <name type="scientific">Marchantia polymorpha</name>
    <name type="common">Common liverwort</name>
    <name type="synonym">Marchantia aquatica</name>
    <dbReference type="NCBI Taxonomy" id="3197"/>
    <lineage>
        <taxon>Eukaryota</taxon>
        <taxon>Viridiplantae</taxon>
        <taxon>Streptophyta</taxon>
        <taxon>Embryophyta</taxon>
        <taxon>Marchantiophyta</taxon>
        <taxon>Marchantiopsida</taxon>
        <taxon>Marchantiidae</taxon>
        <taxon>Marchantiales</taxon>
        <taxon>Marchantiaceae</taxon>
        <taxon>Marchantia</taxon>
    </lineage>
</organism>
<dbReference type="Gene3D" id="2.120.10.80">
    <property type="entry name" value="Kelch-type beta propeller"/>
    <property type="match status" value="1"/>
</dbReference>